<accession>A0A8S4NDG3</accession>
<dbReference type="Proteomes" id="UP000749559">
    <property type="component" value="Unassembled WGS sequence"/>
</dbReference>
<sequence length="120" mass="13603">MSGLPAFIFTTMYVMIWIGLKIVYIDDKVHEVLGIQRDLNNTRKLFTRSLMSRQAAKLFEINKIVLDGQESVRLCECQRKEGTCNSNCRENNCTCLDLKPSGLPDGATKSIAIEDEERNS</sequence>
<keyword evidence="2" id="KW-1133">Transmembrane helix</keyword>
<dbReference type="EMBL" id="CAIIXF020000003">
    <property type="protein sequence ID" value="CAH1779360.1"/>
    <property type="molecule type" value="Genomic_DNA"/>
</dbReference>
<protein>
    <submittedName>
        <fullName evidence="3">Uncharacterized protein</fullName>
    </submittedName>
</protein>
<reference evidence="3" key="1">
    <citation type="submission" date="2022-03" db="EMBL/GenBank/DDBJ databases">
        <authorList>
            <person name="Martin C."/>
        </authorList>
    </citation>
    <scope>NUCLEOTIDE SEQUENCE</scope>
</reference>
<feature type="region of interest" description="Disordered" evidence="1">
    <location>
        <begin position="101"/>
        <end position="120"/>
    </location>
</feature>
<evidence type="ECO:0000256" key="1">
    <source>
        <dbReference type="SAM" id="MobiDB-lite"/>
    </source>
</evidence>
<proteinExistence type="predicted"/>
<dbReference type="AlphaFoldDB" id="A0A8S4NDG3"/>
<name>A0A8S4NDG3_OWEFU</name>
<keyword evidence="2" id="KW-0812">Transmembrane</keyword>
<evidence type="ECO:0000256" key="2">
    <source>
        <dbReference type="SAM" id="Phobius"/>
    </source>
</evidence>
<gene>
    <name evidence="3" type="ORF">OFUS_LOCUS6175</name>
</gene>
<keyword evidence="4" id="KW-1185">Reference proteome</keyword>
<keyword evidence="2" id="KW-0472">Membrane</keyword>
<evidence type="ECO:0000313" key="4">
    <source>
        <dbReference type="Proteomes" id="UP000749559"/>
    </source>
</evidence>
<feature type="transmembrane region" description="Helical" evidence="2">
    <location>
        <begin position="6"/>
        <end position="24"/>
    </location>
</feature>
<comment type="caution">
    <text evidence="3">The sequence shown here is derived from an EMBL/GenBank/DDBJ whole genome shotgun (WGS) entry which is preliminary data.</text>
</comment>
<evidence type="ECO:0000313" key="3">
    <source>
        <dbReference type="EMBL" id="CAH1779360.1"/>
    </source>
</evidence>
<organism evidence="3 4">
    <name type="scientific">Owenia fusiformis</name>
    <name type="common">Polychaete worm</name>
    <dbReference type="NCBI Taxonomy" id="6347"/>
    <lineage>
        <taxon>Eukaryota</taxon>
        <taxon>Metazoa</taxon>
        <taxon>Spiralia</taxon>
        <taxon>Lophotrochozoa</taxon>
        <taxon>Annelida</taxon>
        <taxon>Polychaeta</taxon>
        <taxon>Sedentaria</taxon>
        <taxon>Canalipalpata</taxon>
        <taxon>Sabellida</taxon>
        <taxon>Oweniida</taxon>
        <taxon>Oweniidae</taxon>
        <taxon>Owenia</taxon>
    </lineage>
</organism>